<proteinExistence type="predicted"/>
<dbReference type="EMBL" id="LSRX01000323">
    <property type="protein sequence ID" value="OLQ00569.1"/>
    <property type="molecule type" value="Genomic_DNA"/>
</dbReference>
<reference evidence="2 3" key="1">
    <citation type="submission" date="2016-02" db="EMBL/GenBank/DDBJ databases">
        <title>Genome analysis of coral dinoflagellate symbionts highlights evolutionary adaptations to a symbiotic lifestyle.</title>
        <authorList>
            <person name="Aranda M."/>
            <person name="Li Y."/>
            <person name="Liew Y.J."/>
            <person name="Baumgarten S."/>
            <person name="Simakov O."/>
            <person name="Wilson M."/>
            <person name="Piel J."/>
            <person name="Ashoor H."/>
            <person name="Bougouffa S."/>
            <person name="Bajic V.B."/>
            <person name="Ryu T."/>
            <person name="Ravasi T."/>
            <person name="Bayer T."/>
            <person name="Micklem G."/>
            <person name="Kim H."/>
            <person name="Bhak J."/>
            <person name="Lajeunesse T.C."/>
            <person name="Voolstra C.R."/>
        </authorList>
    </citation>
    <scope>NUCLEOTIDE SEQUENCE [LARGE SCALE GENOMIC DNA]</scope>
    <source>
        <strain evidence="2 3">CCMP2467</strain>
    </source>
</reference>
<feature type="region of interest" description="Disordered" evidence="1">
    <location>
        <begin position="23"/>
        <end position="85"/>
    </location>
</feature>
<feature type="compositionally biased region" description="Basic and acidic residues" evidence="1">
    <location>
        <begin position="32"/>
        <end position="41"/>
    </location>
</feature>
<keyword evidence="3" id="KW-1185">Reference proteome</keyword>
<evidence type="ECO:0000313" key="2">
    <source>
        <dbReference type="EMBL" id="OLQ00569.1"/>
    </source>
</evidence>
<dbReference type="OrthoDB" id="10275928at2759"/>
<dbReference type="Proteomes" id="UP000186817">
    <property type="component" value="Unassembled WGS sequence"/>
</dbReference>
<evidence type="ECO:0000313" key="3">
    <source>
        <dbReference type="Proteomes" id="UP000186817"/>
    </source>
</evidence>
<protein>
    <submittedName>
        <fullName evidence="2">Uncharacterized protein</fullName>
    </submittedName>
</protein>
<name>A0A1Q9DZK8_SYMMI</name>
<dbReference type="AlphaFoldDB" id="A0A1Q9DZK8"/>
<comment type="caution">
    <text evidence="2">The sequence shown here is derived from an EMBL/GenBank/DDBJ whole genome shotgun (WGS) entry which is preliminary data.</text>
</comment>
<organism evidence="2 3">
    <name type="scientific">Symbiodinium microadriaticum</name>
    <name type="common">Dinoflagellate</name>
    <name type="synonym">Zooxanthella microadriatica</name>
    <dbReference type="NCBI Taxonomy" id="2951"/>
    <lineage>
        <taxon>Eukaryota</taxon>
        <taxon>Sar</taxon>
        <taxon>Alveolata</taxon>
        <taxon>Dinophyceae</taxon>
        <taxon>Suessiales</taxon>
        <taxon>Symbiodiniaceae</taxon>
        <taxon>Symbiodinium</taxon>
    </lineage>
</organism>
<evidence type="ECO:0000256" key="1">
    <source>
        <dbReference type="SAM" id="MobiDB-lite"/>
    </source>
</evidence>
<sequence length="85" mass="9470">MAFDEVEKTLTFRLRPRVAAGGSLSRATDFNGSRERERESDVLLSGRSEGEGLREAGQTLRNPFAETFPEQEDGQSLPFELRLGP</sequence>
<accession>A0A1Q9DZK8</accession>
<gene>
    <name evidence="2" type="ORF">AK812_SmicGene16727</name>
</gene>